<keyword evidence="2" id="KW-1185">Reference proteome</keyword>
<reference evidence="1 2" key="1">
    <citation type="journal article" date="2016" name="Nat. Commun.">
        <title>Ectomycorrhizal ecology is imprinted in the genome of the dominant symbiotic fungus Cenococcum geophilum.</title>
        <authorList>
            <consortium name="DOE Joint Genome Institute"/>
            <person name="Peter M."/>
            <person name="Kohler A."/>
            <person name="Ohm R.A."/>
            <person name="Kuo A."/>
            <person name="Krutzmann J."/>
            <person name="Morin E."/>
            <person name="Arend M."/>
            <person name="Barry K.W."/>
            <person name="Binder M."/>
            <person name="Choi C."/>
            <person name="Clum A."/>
            <person name="Copeland A."/>
            <person name="Grisel N."/>
            <person name="Haridas S."/>
            <person name="Kipfer T."/>
            <person name="LaButti K."/>
            <person name="Lindquist E."/>
            <person name="Lipzen A."/>
            <person name="Maire R."/>
            <person name="Meier B."/>
            <person name="Mihaltcheva S."/>
            <person name="Molinier V."/>
            <person name="Murat C."/>
            <person name="Poggeler S."/>
            <person name="Quandt C.A."/>
            <person name="Sperisen C."/>
            <person name="Tritt A."/>
            <person name="Tisserant E."/>
            <person name="Crous P.W."/>
            <person name="Henrissat B."/>
            <person name="Nehls U."/>
            <person name="Egli S."/>
            <person name="Spatafora J.W."/>
            <person name="Grigoriev I.V."/>
            <person name="Martin F.M."/>
        </authorList>
    </citation>
    <scope>NUCLEOTIDE SEQUENCE [LARGE SCALE GENOMIC DNA]</scope>
    <source>
        <strain evidence="1 2">CBS 459.81</strain>
    </source>
</reference>
<name>A0A8E2DXA2_9PEZI</name>
<evidence type="ECO:0000313" key="2">
    <source>
        <dbReference type="Proteomes" id="UP000250266"/>
    </source>
</evidence>
<sequence length="62" mass="7162">MPAYIKKKFIKKFNTIIEKYNVIEISNNILITLIKRYTAANKKIYTAPKKTKKGGTLKLKST</sequence>
<organism evidence="1 2">
    <name type="scientific">Lepidopterella palustris CBS 459.81</name>
    <dbReference type="NCBI Taxonomy" id="1314670"/>
    <lineage>
        <taxon>Eukaryota</taxon>
        <taxon>Fungi</taxon>
        <taxon>Dikarya</taxon>
        <taxon>Ascomycota</taxon>
        <taxon>Pezizomycotina</taxon>
        <taxon>Dothideomycetes</taxon>
        <taxon>Pleosporomycetidae</taxon>
        <taxon>Mytilinidiales</taxon>
        <taxon>Argynnaceae</taxon>
        <taxon>Lepidopterella</taxon>
    </lineage>
</organism>
<dbReference type="EMBL" id="KV745881">
    <property type="protein sequence ID" value="OCK73226.1"/>
    <property type="molecule type" value="Genomic_DNA"/>
</dbReference>
<evidence type="ECO:0000313" key="1">
    <source>
        <dbReference type="EMBL" id="OCK73226.1"/>
    </source>
</evidence>
<gene>
    <name evidence="1" type="ORF">K432DRAFT_410877</name>
</gene>
<dbReference type="AlphaFoldDB" id="A0A8E2DXA2"/>
<accession>A0A8E2DXA2</accession>
<dbReference type="Proteomes" id="UP000250266">
    <property type="component" value="Unassembled WGS sequence"/>
</dbReference>
<proteinExistence type="predicted"/>
<protein>
    <submittedName>
        <fullName evidence="1">Uncharacterized protein</fullName>
    </submittedName>
</protein>